<evidence type="ECO:0000256" key="3">
    <source>
        <dbReference type="ARBA" id="ARBA00022989"/>
    </source>
</evidence>
<dbReference type="SUPFAM" id="SSF81321">
    <property type="entry name" value="Family A G protein-coupled receptor-like"/>
    <property type="match status" value="1"/>
</dbReference>
<dbReference type="PANTHER" id="PTHR24243">
    <property type="entry name" value="G-PROTEIN COUPLED RECEPTOR"/>
    <property type="match status" value="1"/>
</dbReference>
<dbReference type="InterPro" id="IPR000276">
    <property type="entry name" value="GPCR_Rhodpsn"/>
</dbReference>
<keyword evidence="12" id="KW-1185">Reference proteome</keyword>
<evidence type="ECO:0000256" key="2">
    <source>
        <dbReference type="ARBA" id="ARBA00022692"/>
    </source>
</evidence>
<feature type="transmembrane region" description="Helical" evidence="9">
    <location>
        <begin position="320"/>
        <end position="342"/>
    </location>
</feature>
<dbReference type="PANTHER" id="PTHR24243:SF208">
    <property type="entry name" value="PYROKININ-1 RECEPTOR"/>
    <property type="match status" value="1"/>
</dbReference>
<feature type="transmembrane region" description="Helical" evidence="9">
    <location>
        <begin position="214"/>
        <end position="237"/>
    </location>
</feature>
<dbReference type="PROSITE" id="PS00237">
    <property type="entry name" value="G_PROTEIN_RECEP_F1_1"/>
    <property type="match status" value="1"/>
</dbReference>
<comment type="similarity">
    <text evidence="8">Belongs to the G-protein coupled receptor 1 family.</text>
</comment>
<reference evidence="11 12" key="1">
    <citation type="journal article" date="2016" name="Nat. Commun.">
        <title>Extremotolerant tardigrade genome and improved radiotolerance of human cultured cells by tardigrade-unique protein.</title>
        <authorList>
            <person name="Hashimoto T."/>
            <person name="Horikawa D.D."/>
            <person name="Saito Y."/>
            <person name="Kuwahara H."/>
            <person name="Kozuka-Hata H."/>
            <person name="Shin-I T."/>
            <person name="Minakuchi Y."/>
            <person name="Ohishi K."/>
            <person name="Motoyama A."/>
            <person name="Aizu T."/>
            <person name="Enomoto A."/>
            <person name="Kondo K."/>
            <person name="Tanaka S."/>
            <person name="Hara Y."/>
            <person name="Koshikawa S."/>
            <person name="Sagara H."/>
            <person name="Miura T."/>
            <person name="Yokobori S."/>
            <person name="Miyagawa K."/>
            <person name="Suzuki Y."/>
            <person name="Kubo T."/>
            <person name="Oyama M."/>
            <person name="Kohara Y."/>
            <person name="Fujiyama A."/>
            <person name="Arakawa K."/>
            <person name="Katayama T."/>
            <person name="Toyoda A."/>
            <person name="Kunieda T."/>
        </authorList>
    </citation>
    <scope>NUCLEOTIDE SEQUENCE [LARGE SCALE GENOMIC DNA]</scope>
    <source>
        <strain evidence="11 12">YOKOZUNA-1</strain>
    </source>
</reference>
<dbReference type="Proteomes" id="UP000186922">
    <property type="component" value="Unassembled WGS sequence"/>
</dbReference>
<name>A0A1D1VHL3_RAMVA</name>
<keyword evidence="2 8" id="KW-0812">Transmembrane</keyword>
<dbReference type="GO" id="GO:0005886">
    <property type="term" value="C:plasma membrane"/>
    <property type="evidence" value="ECO:0007669"/>
    <property type="project" value="TreeGrafter"/>
</dbReference>
<gene>
    <name evidence="11" type="primary">RvY_09190</name>
    <name evidence="11" type="synonym">RvY_09190.1</name>
    <name evidence="11" type="ORF">RvY_09190-1</name>
</gene>
<evidence type="ECO:0000313" key="11">
    <source>
        <dbReference type="EMBL" id="GAU97978.1"/>
    </source>
</evidence>
<feature type="transmembrane region" description="Helical" evidence="9">
    <location>
        <begin position="76"/>
        <end position="102"/>
    </location>
</feature>
<dbReference type="InterPro" id="IPR017452">
    <property type="entry name" value="GPCR_Rhodpsn_7TM"/>
</dbReference>
<dbReference type="PRINTS" id="PR00237">
    <property type="entry name" value="GPCRRHODOPSN"/>
</dbReference>
<feature type="transmembrane region" description="Helical" evidence="9">
    <location>
        <begin position="44"/>
        <end position="64"/>
    </location>
</feature>
<feature type="transmembrane region" description="Helical" evidence="9">
    <location>
        <begin position="273"/>
        <end position="291"/>
    </location>
</feature>
<keyword evidence="4 8" id="KW-0297">G-protein coupled receptor</keyword>
<evidence type="ECO:0000256" key="4">
    <source>
        <dbReference type="ARBA" id="ARBA00023040"/>
    </source>
</evidence>
<evidence type="ECO:0000259" key="10">
    <source>
        <dbReference type="PROSITE" id="PS50262"/>
    </source>
</evidence>
<feature type="domain" description="G-protein coupled receptors family 1 profile" evidence="10">
    <location>
        <begin position="56"/>
        <end position="340"/>
    </location>
</feature>
<evidence type="ECO:0000256" key="9">
    <source>
        <dbReference type="SAM" id="Phobius"/>
    </source>
</evidence>
<sequence length="460" mass="52478">MDIFWGEMENTSHDAAEVINITDFIRENLGPQQLQTELVVGTTVIYLVILLLGTAGNILTCWVITKNEHMHTTTNFYLFSLAVSDLLMLCLGLPFEIHGFWIPYPYNLPRWVCGGRALISEATTNASILTISAFTVERYLAICHPFRAPSHSGSAARNRAFCVVFLIWSVAFLAATPYGLVLQINYLQHPVTGEDLMESAWCGPAQHDERMFNLIVASTSVFFVIPMFLLGFAYWRIGRTLKKSERRYRLEDMRMGSSTSEHSRGGMQSRRSIIRMLSWVCIAFFVCWAPFHFQRALWAIFTKAPHWFHSHQGFFLWNSYLYPIAGCCYYFNSVINVIIYNVMSRRFREAFMDTIMTCGRKREMGYGASIHMYSTQRTGGLPAYRRQSTAPSSRRPSHFPQPIIDLVHIELHLAKDSVPEEATEVHVSLDRELAATLTPFAQADPFLGSRSSLTDIPMQK</sequence>
<keyword evidence="7 8" id="KW-0807">Transducer</keyword>
<dbReference type="GO" id="GO:0008188">
    <property type="term" value="F:neuropeptide receptor activity"/>
    <property type="evidence" value="ECO:0007669"/>
    <property type="project" value="TreeGrafter"/>
</dbReference>
<dbReference type="STRING" id="947166.A0A1D1VHL3"/>
<feature type="transmembrane region" description="Helical" evidence="9">
    <location>
        <begin position="122"/>
        <end position="140"/>
    </location>
</feature>
<evidence type="ECO:0000256" key="1">
    <source>
        <dbReference type="ARBA" id="ARBA00004141"/>
    </source>
</evidence>
<dbReference type="AlphaFoldDB" id="A0A1D1VHL3"/>
<dbReference type="Gene3D" id="1.20.1070.10">
    <property type="entry name" value="Rhodopsin 7-helix transmembrane proteins"/>
    <property type="match status" value="1"/>
</dbReference>
<accession>A0A1D1VHL3</accession>
<comment type="caution">
    <text evidence="11">The sequence shown here is derived from an EMBL/GenBank/DDBJ whole genome shotgun (WGS) entry which is preliminary data.</text>
</comment>
<keyword evidence="5 9" id="KW-0472">Membrane</keyword>
<dbReference type="OrthoDB" id="5962705at2759"/>
<evidence type="ECO:0000256" key="5">
    <source>
        <dbReference type="ARBA" id="ARBA00023136"/>
    </source>
</evidence>
<evidence type="ECO:0000313" key="12">
    <source>
        <dbReference type="Proteomes" id="UP000186922"/>
    </source>
</evidence>
<comment type="subcellular location">
    <subcellularLocation>
        <location evidence="1">Membrane</location>
        <topology evidence="1">Multi-pass membrane protein</topology>
    </subcellularLocation>
</comment>
<organism evidence="11 12">
    <name type="scientific">Ramazzottius varieornatus</name>
    <name type="common">Water bear</name>
    <name type="synonym">Tardigrade</name>
    <dbReference type="NCBI Taxonomy" id="947166"/>
    <lineage>
        <taxon>Eukaryota</taxon>
        <taxon>Metazoa</taxon>
        <taxon>Ecdysozoa</taxon>
        <taxon>Tardigrada</taxon>
        <taxon>Eutardigrada</taxon>
        <taxon>Parachela</taxon>
        <taxon>Hypsibioidea</taxon>
        <taxon>Ramazzottiidae</taxon>
        <taxon>Ramazzottius</taxon>
    </lineage>
</organism>
<dbReference type="PROSITE" id="PS50262">
    <property type="entry name" value="G_PROTEIN_RECEP_F1_2"/>
    <property type="match status" value="1"/>
</dbReference>
<evidence type="ECO:0000256" key="7">
    <source>
        <dbReference type="ARBA" id="ARBA00023224"/>
    </source>
</evidence>
<dbReference type="Pfam" id="PF00001">
    <property type="entry name" value="7tm_1"/>
    <property type="match status" value="1"/>
</dbReference>
<evidence type="ECO:0000256" key="8">
    <source>
        <dbReference type="RuleBase" id="RU000688"/>
    </source>
</evidence>
<protein>
    <recommendedName>
        <fullName evidence="10">G-protein coupled receptors family 1 profile domain-containing protein</fullName>
    </recommendedName>
</protein>
<feature type="transmembrane region" description="Helical" evidence="9">
    <location>
        <begin position="160"/>
        <end position="180"/>
    </location>
</feature>
<evidence type="ECO:0000256" key="6">
    <source>
        <dbReference type="ARBA" id="ARBA00023170"/>
    </source>
</evidence>
<proteinExistence type="inferred from homology"/>
<keyword evidence="3 9" id="KW-1133">Transmembrane helix</keyword>
<keyword evidence="6 8" id="KW-0675">Receptor</keyword>
<dbReference type="EMBL" id="BDGG01000004">
    <property type="protein sequence ID" value="GAU97978.1"/>
    <property type="molecule type" value="Genomic_DNA"/>
</dbReference>